<name>A0A9Q0RFD4_ANAIG</name>
<keyword evidence="1" id="KW-0175">Coiled coil</keyword>
<feature type="compositionally biased region" description="Basic residues" evidence="2">
    <location>
        <begin position="281"/>
        <end position="291"/>
    </location>
</feature>
<feature type="coiled-coil region" evidence="1">
    <location>
        <begin position="138"/>
        <end position="192"/>
    </location>
</feature>
<feature type="region of interest" description="Disordered" evidence="2">
    <location>
        <begin position="239"/>
        <end position="314"/>
    </location>
</feature>
<reference evidence="3" key="1">
    <citation type="submission" date="2022-10" db="EMBL/GenBank/DDBJ databases">
        <title>Novel sulphate-reducing endosymbionts in the free-living metamonad Anaeramoeba.</title>
        <authorList>
            <person name="Jerlstrom-Hultqvist J."/>
            <person name="Cepicka I."/>
            <person name="Gallot-Lavallee L."/>
            <person name="Salas-Leiva D."/>
            <person name="Curtis B.A."/>
            <person name="Zahonova K."/>
            <person name="Pipaliya S."/>
            <person name="Dacks J."/>
            <person name="Roger A.J."/>
        </authorList>
    </citation>
    <scope>NUCLEOTIDE SEQUENCE</scope>
    <source>
        <strain evidence="3">BMAN</strain>
    </source>
</reference>
<keyword evidence="4" id="KW-1185">Reference proteome</keyword>
<comment type="caution">
    <text evidence="3">The sequence shown here is derived from an EMBL/GenBank/DDBJ whole genome shotgun (WGS) entry which is preliminary data.</text>
</comment>
<dbReference type="InterPro" id="IPR007146">
    <property type="entry name" value="Sas10/Utp3/C1D"/>
</dbReference>
<organism evidence="3 4">
    <name type="scientific">Anaeramoeba ignava</name>
    <name type="common">Anaerobic marine amoeba</name>
    <dbReference type="NCBI Taxonomy" id="1746090"/>
    <lineage>
        <taxon>Eukaryota</taxon>
        <taxon>Metamonada</taxon>
        <taxon>Anaeramoebidae</taxon>
        <taxon>Anaeramoeba</taxon>
    </lineage>
</organism>
<proteinExistence type="predicted"/>
<evidence type="ECO:0000256" key="1">
    <source>
        <dbReference type="SAM" id="Coils"/>
    </source>
</evidence>
<protein>
    <submittedName>
        <fullName evidence="3">Neuroguidin</fullName>
    </submittedName>
</protein>
<feature type="compositionally biased region" description="Polar residues" evidence="2">
    <location>
        <begin position="249"/>
        <end position="259"/>
    </location>
</feature>
<dbReference type="PANTHER" id="PTHR13237:SF9">
    <property type="entry name" value="NEUROGUIDIN"/>
    <property type="match status" value="1"/>
</dbReference>
<dbReference type="Proteomes" id="UP001149090">
    <property type="component" value="Unassembled WGS sequence"/>
</dbReference>
<dbReference type="GO" id="GO:0000462">
    <property type="term" value="P:maturation of SSU-rRNA from tricistronic rRNA transcript (SSU-rRNA, 5.8S rRNA, LSU-rRNA)"/>
    <property type="evidence" value="ECO:0007669"/>
    <property type="project" value="TreeGrafter"/>
</dbReference>
<evidence type="ECO:0000313" key="3">
    <source>
        <dbReference type="EMBL" id="KAJ5078102.1"/>
    </source>
</evidence>
<dbReference type="PANTHER" id="PTHR13237">
    <property type="entry name" value="SOMETHING ABOUT SILENCING PROTEIN 10-RELATED"/>
    <property type="match status" value="1"/>
</dbReference>
<dbReference type="OMA" id="PVHYNET"/>
<dbReference type="OrthoDB" id="203440at2759"/>
<dbReference type="Pfam" id="PF04000">
    <property type="entry name" value="Sas10_Utp3"/>
    <property type="match status" value="1"/>
</dbReference>
<sequence length="314" mass="37558">MMLDYCINLIFLVFFKMQGISIQNHPLIDKMIQQRIFIEKIEPIEYKIKYQIDKLIKTSIMGNIQHLDTKIDSNLQKEMKNELQDNQLNIKEQDPLAFKPRPSDLISKIDENEEDSVYRISKISAYLDPREAEKARRKRKLLEKKAQKSSILKDLKDQFSSKPREISGVTQSSIIQKEIANREREIQNYEEENFVRYQPTKAEKKEQNKLEKKLQKIDKFDKFRDLEMLAELDETEKYPFDNFDDENLSETNTQKNNDSIPDYMKGVQNKLQKNENFQKQNARKFNKKKRNDKNQKNISKNQPLKRNRKKKSDK</sequence>
<dbReference type="GO" id="GO:0032040">
    <property type="term" value="C:small-subunit processome"/>
    <property type="evidence" value="ECO:0007669"/>
    <property type="project" value="TreeGrafter"/>
</dbReference>
<dbReference type="AlphaFoldDB" id="A0A9Q0RFD4"/>
<dbReference type="EMBL" id="JAPDFW010000055">
    <property type="protein sequence ID" value="KAJ5078102.1"/>
    <property type="molecule type" value="Genomic_DNA"/>
</dbReference>
<gene>
    <name evidence="3" type="ORF">M0811_05360</name>
</gene>
<evidence type="ECO:0000313" key="4">
    <source>
        <dbReference type="Proteomes" id="UP001149090"/>
    </source>
</evidence>
<accession>A0A9Q0RFD4</accession>
<feature type="compositionally biased region" description="Basic residues" evidence="2">
    <location>
        <begin position="303"/>
        <end position="314"/>
    </location>
</feature>
<evidence type="ECO:0000256" key="2">
    <source>
        <dbReference type="SAM" id="MobiDB-lite"/>
    </source>
</evidence>